<dbReference type="Ensembl" id="ENSAPLT00020023392.1">
    <property type="protein sequence ID" value="ENSAPLP00020021688.1"/>
    <property type="gene ID" value="ENSAPLG00020015169.1"/>
</dbReference>
<dbReference type="PANTHER" id="PTHR15060">
    <property type="entry name" value="INTERLEUKIN-15 RECEPTOR SUBUNIT ALPHA"/>
    <property type="match status" value="1"/>
</dbReference>
<feature type="domain" description="Sushi" evidence="4">
    <location>
        <begin position="36"/>
        <end position="99"/>
    </location>
</feature>
<organism evidence="5 6">
    <name type="scientific">Anas platyrhynchos</name>
    <name type="common">Mallard</name>
    <name type="synonym">Anas boschas</name>
    <dbReference type="NCBI Taxonomy" id="8839"/>
    <lineage>
        <taxon>Eukaryota</taxon>
        <taxon>Metazoa</taxon>
        <taxon>Chordata</taxon>
        <taxon>Craniata</taxon>
        <taxon>Vertebrata</taxon>
        <taxon>Euteleostomi</taxon>
        <taxon>Archelosauria</taxon>
        <taxon>Archosauria</taxon>
        <taxon>Dinosauria</taxon>
        <taxon>Saurischia</taxon>
        <taxon>Theropoda</taxon>
        <taxon>Coelurosauria</taxon>
        <taxon>Aves</taxon>
        <taxon>Neognathae</taxon>
        <taxon>Galloanserae</taxon>
        <taxon>Anseriformes</taxon>
        <taxon>Anatidae</taxon>
        <taxon>Anatinae</taxon>
        <taxon>Anas</taxon>
    </lineage>
</organism>
<dbReference type="Gene3D" id="2.20.28.230">
    <property type="match status" value="1"/>
</dbReference>
<comment type="caution">
    <text evidence="2">Lacks conserved residue(s) required for the propagation of feature annotation.</text>
</comment>
<protein>
    <recommendedName>
        <fullName evidence="4">Sushi domain-containing protein</fullName>
    </recommendedName>
</protein>
<sequence length="223" mass="23066">MLPNPLRSCRDPPVGHGEPLTPPLSPSFLFFPPVTVRCSRPKAVDNAHIDAGNSTQLHACLRYTCKPGYKRKAGTSGLIQCVLHDSKPVWTPASLQCIRKISPAGTTGAAPTSSPSPAATPAPPGAEGPSPETSTLPATSPLLETSPPGKGMALGTTPLPIAPADHAAGWFTSPRETTCQQGCVSLTAGSFTVLSLFSSSLRAPFYTVSPSVFPFPGLPQLCG</sequence>
<dbReference type="InterPro" id="IPR035976">
    <property type="entry name" value="Sushi/SCR/CCP_sf"/>
</dbReference>
<reference evidence="5" key="1">
    <citation type="submission" date="2019-08" db="EMBL/GenBank/DDBJ databases">
        <title>Three high-quality genomes provides insights into domestication of ducks.</title>
        <authorList>
            <person name="Hou Z.C."/>
            <person name="Zhu F."/>
            <person name="Yin Z.T."/>
            <person name="Zhang F."/>
        </authorList>
    </citation>
    <scope>NUCLEOTIDE SEQUENCE [LARGE SCALE GENOMIC DNA]</scope>
</reference>
<dbReference type="SMART" id="SM00032">
    <property type="entry name" value="CCP"/>
    <property type="match status" value="1"/>
</dbReference>
<dbReference type="InterPro" id="IPR042372">
    <property type="entry name" value="IL15RA"/>
</dbReference>
<accession>A0A8B9TIJ5</accession>
<dbReference type="GO" id="GO:0042010">
    <property type="term" value="F:interleukin-15 receptor activity"/>
    <property type="evidence" value="ECO:0007669"/>
    <property type="project" value="InterPro"/>
</dbReference>
<feature type="region of interest" description="Disordered" evidence="3">
    <location>
        <begin position="104"/>
        <end position="158"/>
    </location>
</feature>
<evidence type="ECO:0000259" key="4">
    <source>
        <dbReference type="PROSITE" id="PS50923"/>
    </source>
</evidence>
<evidence type="ECO:0000313" key="5">
    <source>
        <dbReference type="Ensembl" id="ENSAPLP00020021688.1"/>
    </source>
</evidence>
<dbReference type="InterPro" id="IPR000436">
    <property type="entry name" value="Sushi_SCR_CCP_dom"/>
</dbReference>
<evidence type="ECO:0000313" key="6">
    <source>
        <dbReference type="Proteomes" id="UP000694400"/>
    </source>
</evidence>
<evidence type="ECO:0000256" key="1">
    <source>
        <dbReference type="ARBA" id="ARBA00023157"/>
    </source>
</evidence>
<feature type="disulfide bond" evidence="2">
    <location>
        <begin position="38"/>
        <end position="81"/>
    </location>
</feature>
<dbReference type="AlphaFoldDB" id="A0A8B9TIJ5"/>
<name>A0A8B9TIJ5_ANAPL</name>
<feature type="compositionally biased region" description="Low complexity" evidence="3">
    <location>
        <begin position="104"/>
        <end position="117"/>
    </location>
</feature>
<reference evidence="5" key="3">
    <citation type="submission" date="2025-09" db="UniProtKB">
        <authorList>
            <consortium name="Ensembl"/>
        </authorList>
    </citation>
    <scope>IDENTIFICATION</scope>
</reference>
<evidence type="ECO:0000256" key="3">
    <source>
        <dbReference type="SAM" id="MobiDB-lite"/>
    </source>
</evidence>
<dbReference type="Proteomes" id="UP000694400">
    <property type="component" value="Chromosome 1"/>
</dbReference>
<keyword evidence="1 2" id="KW-1015">Disulfide bond</keyword>
<reference evidence="5" key="2">
    <citation type="submission" date="2025-08" db="UniProtKB">
        <authorList>
            <consortium name="Ensembl"/>
        </authorList>
    </citation>
    <scope>IDENTIFICATION</scope>
</reference>
<proteinExistence type="predicted"/>
<dbReference type="PANTHER" id="PTHR15060:SF0">
    <property type="entry name" value="INTERLEUKIN-15 RECEPTOR SUBUNIT ALPHA"/>
    <property type="match status" value="1"/>
</dbReference>
<evidence type="ECO:0000256" key="2">
    <source>
        <dbReference type="PROSITE-ProRule" id="PRU00302"/>
    </source>
</evidence>
<keyword evidence="2" id="KW-0768">Sushi</keyword>
<dbReference type="SUPFAM" id="SSF57535">
    <property type="entry name" value="Complement control module/SCR domain"/>
    <property type="match status" value="1"/>
</dbReference>
<dbReference type="Pfam" id="PF00084">
    <property type="entry name" value="Sushi"/>
    <property type="match status" value="1"/>
</dbReference>
<dbReference type="PROSITE" id="PS50923">
    <property type="entry name" value="SUSHI"/>
    <property type="match status" value="1"/>
</dbReference>